<keyword evidence="2" id="KW-1185">Reference proteome</keyword>
<reference evidence="1 2" key="1">
    <citation type="submission" date="2019-05" db="EMBL/GenBank/DDBJ databases">
        <title>Another draft genome of Portunus trituberculatus and its Hox gene families provides insights of decapod evolution.</title>
        <authorList>
            <person name="Jeong J.-H."/>
            <person name="Song I."/>
            <person name="Kim S."/>
            <person name="Choi T."/>
            <person name="Kim D."/>
            <person name="Ryu S."/>
            <person name="Kim W."/>
        </authorList>
    </citation>
    <scope>NUCLEOTIDE SEQUENCE [LARGE SCALE GENOMIC DNA]</scope>
    <source>
        <tissue evidence="1">Muscle</tissue>
    </source>
</reference>
<dbReference type="AlphaFoldDB" id="A0A5B7I6E8"/>
<organism evidence="1 2">
    <name type="scientific">Portunus trituberculatus</name>
    <name type="common">Swimming crab</name>
    <name type="synonym">Neptunus trituberculatus</name>
    <dbReference type="NCBI Taxonomy" id="210409"/>
    <lineage>
        <taxon>Eukaryota</taxon>
        <taxon>Metazoa</taxon>
        <taxon>Ecdysozoa</taxon>
        <taxon>Arthropoda</taxon>
        <taxon>Crustacea</taxon>
        <taxon>Multicrustacea</taxon>
        <taxon>Malacostraca</taxon>
        <taxon>Eumalacostraca</taxon>
        <taxon>Eucarida</taxon>
        <taxon>Decapoda</taxon>
        <taxon>Pleocyemata</taxon>
        <taxon>Brachyura</taxon>
        <taxon>Eubrachyura</taxon>
        <taxon>Portunoidea</taxon>
        <taxon>Portunidae</taxon>
        <taxon>Portuninae</taxon>
        <taxon>Portunus</taxon>
    </lineage>
</organism>
<name>A0A5B7I6E8_PORTR</name>
<comment type="caution">
    <text evidence="1">The sequence shown here is derived from an EMBL/GenBank/DDBJ whole genome shotgun (WGS) entry which is preliminary data.</text>
</comment>
<evidence type="ECO:0000313" key="2">
    <source>
        <dbReference type="Proteomes" id="UP000324222"/>
    </source>
</evidence>
<dbReference type="EMBL" id="VSRR010045941">
    <property type="protein sequence ID" value="MPC77476.1"/>
    <property type="molecule type" value="Genomic_DNA"/>
</dbReference>
<dbReference type="Proteomes" id="UP000324222">
    <property type="component" value="Unassembled WGS sequence"/>
</dbReference>
<protein>
    <submittedName>
        <fullName evidence="1">Uncharacterized protein</fullName>
    </submittedName>
</protein>
<evidence type="ECO:0000313" key="1">
    <source>
        <dbReference type="EMBL" id="MPC77476.1"/>
    </source>
</evidence>
<gene>
    <name evidence="1" type="ORF">E2C01_071930</name>
</gene>
<accession>A0A5B7I6E8</accession>
<proteinExistence type="predicted"/>
<sequence>MQPCEKLRLRMMMLCRQTVVRNLPNTYSDLMRWQLMSSLVGSHLFDGQTLAAMEQRELESSQRSLVSQIARGLAFTAQGVRAKAGRAVGFRHLVPVAPKASASFHSRGFFCGCSRGRRGFR</sequence>